<gene>
    <name evidence="1" type="ORF">I6I10_03275</name>
</gene>
<dbReference type="OrthoDB" id="5772641at2"/>
<protein>
    <submittedName>
        <fullName evidence="1">Uncharacterized protein</fullName>
    </submittedName>
</protein>
<dbReference type="InterPro" id="IPR035069">
    <property type="entry name" value="TTHA1013/TTHA0281-like"/>
</dbReference>
<sequence>MAEMTSESKVEARAKQLCFGTAPNYSVRVTREGTDWLAEVTNLQGVSTWATTFSGLDRNVREAIALAEDLPDGAEEKLWVSWDLPVTSPELSHAYKVAEQRRLLVHAQEDLLPEVRKTIEALTNEGWSVRDQAALLGMTAGRVSQLATS</sequence>
<organism evidence="1 2">
    <name type="scientific">Corynebacterium glucuronolyticum</name>
    <dbReference type="NCBI Taxonomy" id="39791"/>
    <lineage>
        <taxon>Bacteria</taxon>
        <taxon>Bacillati</taxon>
        <taxon>Actinomycetota</taxon>
        <taxon>Actinomycetes</taxon>
        <taxon>Mycobacteriales</taxon>
        <taxon>Corynebacteriaceae</taxon>
        <taxon>Corynebacterium</taxon>
    </lineage>
</organism>
<dbReference type="Proteomes" id="UP000596145">
    <property type="component" value="Chromosome"/>
</dbReference>
<accession>A0A7T4EGH5</accession>
<dbReference type="EMBL" id="CP066007">
    <property type="protein sequence ID" value="QQB46954.1"/>
    <property type="molecule type" value="Genomic_DNA"/>
</dbReference>
<dbReference type="SUPFAM" id="SSF143100">
    <property type="entry name" value="TTHA1013/TTHA0281-like"/>
    <property type="match status" value="1"/>
</dbReference>
<evidence type="ECO:0000313" key="1">
    <source>
        <dbReference type="EMBL" id="QQB46954.1"/>
    </source>
</evidence>
<reference evidence="1 2" key="1">
    <citation type="submission" date="2020-12" db="EMBL/GenBank/DDBJ databases">
        <title>FDA dAtabase for Regulatory Grade micrObial Sequences (FDA-ARGOS): Supporting development and validation of Infectious Disease Dx tests.</title>
        <authorList>
            <person name="Sproer C."/>
            <person name="Gronow S."/>
            <person name="Severitt S."/>
            <person name="Schroder I."/>
            <person name="Tallon L."/>
            <person name="Sadzewicz L."/>
            <person name="Zhao X."/>
            <person name="Boylan J."/>
            <person name="Ott S."/>
            <person name="Bowen H."/>
            <person name="Vavikolanu K."/>
            <person name="Mehta A."/>
            <person name="Aluvathingal J."/>
            <person name="Nadendla S."/>
            <person name="Lowell S."/>
            <person name="Myers T."/>
            <person name="Yan Y."/>
            <person name="Sichtig H."/>
        </authorList>
    </citation>
    <scope>NUCLEOTIDE SEQUENCE [LARGE SCALE GENOMIC DNA]</scope>
    <source>
        <strain evidence="1 2">FDAARGOS_1053</strain>
    </source>
</reference>
<name>A0A7T4EGH5_9CORY</name>
<dbReference type="AlphaFoldDB" id="A0A7T4EGH5"/>
<proteinExistence type="predicted"/>
<evidence type="ECO:0000313" key="2">
    <source>
        <dbReference type="Proteomes" id="UP000596145"/>
    </source>
</evidence>